<dbReference type="AlphaFoldDB" id="A0AAE7T159"/>
<gene>
    <name evidence="1" type="ORF">EGM181_18240</name>
</gene>
<dbReference type="EMBL" id="CP050486">
    <property type="protein sequence ID" value="QOG29253.1"/>
    <property type="molecule type" value="Genomic_DNA"/>
</dbReference>
<sequence>MIKTKEFFEAMYNHEYANLNGYVYVTNIVNNIVKSMTKIATKSVVGRIENYSFENDMFFTPNSFSKNGDKKENNNVLGLYAMFLDIDYQKKGIEEHEALKVLDNELKIEPSAIIRSGHGLHVYFFLKHINLFNKTEEMERLKAVYTKTNKNIAKSFEKIGGDSKATAPSNYLRLPNTFNCKEAPEFIEIIELNEENIYDISEIAEHYYPKNEVAKKVVKKSRKKTTKNYGTKIDLKKLNNDRIDDLIKLIQLRNGEVESRHLFLRLCIYLNLSRAFEVNDYFKSQKTESEIRSMLNYYLKKVKEGSAEEQAKYLKMTKWTNEALIKNLNITELEQKQLKTIIGIEESRLRDKLRKREVRKLPKLALKVKKDLSNLYVNRFKNILKNEELAKDLNITDRTVRNLKSKTINIFETNQDLKYVLVNSKKQSKVINKITHKNIEDMTKVELKKVINFLDKVA</sequence>
<evidence type="ECO:0000313" key="2">
    <source>
        <dbReference type="Proteomes" id="UP000516696"/>
    </source>
</evidence>
<dbReference type="Proteomes" id="UP000516696">
    <property type="component" value="Plasmid pEGM181-2"/>
</dbReference>
<dbReference type="RefSeq" id="WP_192189591.1">
    <property type="nucleotide sequence ID" value="NZ_CP050486.1"/>
</dbReference>
<geneLocation type="plasmid" evidence="1 2">
    <name>pEGM181-2</name>
</geneLocation>
<proteinExistence type="predicted"/>
<keyword evidence="1" id="KW-0614">Plasmid</keyword>
<organism evidence="1 2">
    <name type="scientific">Enterococcus gallinarum</name>
    <dbReference type="NCBI Taxonomy" id="1353"/>
    <lineage>
        <taxon>Bacteria</taxon>
        <taxon>Bacillati</taxon>
        <taxon>Bacillota</taxon>
        <taxon>Bacilli</taxon>
        <taxon>Lactobacillales</taxon>
        <taxon>Enterococcaceae</taxon>
        <taxon>Enterococcus</taxon>
    </lineage>
</organism>
<evidence type="ECO:0000313" key="1">
    <source>
        <dbReference type="EMBL" id="QOG29253.1"/>
    </source>
</evidence>
<accession>A0AAE7T159</accession>
<reference evidence="1 2" key="1">
    <citation type="submission" date="2020-03" db="EMBL/GenBank/DDBJ databases">
        <title>Characterization of ganglioside-mimicking enterococci.</title>
        <authorList>
            <person name="Patry R.T."/>
            <person name="Nothaft H."/>
            <person name="Bridger R."/>
            <person name="Shajahan A."/>
            <person name="Huynh S."/>
            <person name="Sanchez S."/>
            <person name="Azadi P."/>
            <person name="Cooper K."/>
            <person name="Miller W.G."/>
            <person name="Parker C.T."/>
            <person name="Wells L."/>
            <person name="Szymanski C.M."/>
        </authorList>
    </citation>
    <scope>NUCLEOTIDE SEQUENCE [LARGE SCALE GENOMIC DNA]</scope>
    <source>
        <strain evidence="1 2">EGM181</strain>
        <plasmid evidence="1 2">pEGM181-2</plasmid>
    </source>
</reference>
<evidence type="ECO:0008006" key="3">
    <source>
        <dbReference type="Google" id="ProtNLM"/>
    </source>
</evidence>
<name>A0AAE7T159_ENTGA</name>
<protein>
    <recommendedName>
        <fullName evidence="3">Primase C-terminal 1 domain-containing protein</fullName>
    </recommendedName>
</protein>